<organism evidence="2 3">
    <name type="scientific">Symbiodinium natans</name>
    <dbReference type="NCBI Taxonomy" id="878477"/>
    <lineage>
        <taxon>Eukaryota</taxon>
        <taxon>Sar</taxon>
        <taxon>Alveolata</taxon>
        <taxon>Dinophyceae</taxon>
        <taxon>Suessiales</taxon>
        <taxon>Symbiodiniaceae</taxon>
        <taxon>Symbiodinium</taxon>
    </lineage>
</organism>
<accession>A0A812QX04</accession>
<reference evidence="2" key="1">
    <citation type="submission" date="2021-02" db="EMBL/GenBank/DDBJ databases">
        <authorList>
            <person name="Dougan E. K."/>
            <person name="Rhodes N."/>
            <person name="Thang M."/>
            <person name="Chan C."/>
        </authorList>
    </citation>
    <scope>NUCLEOTIDE SEQUENCE</scope>
</reference>
<evidence type="ECO:0000313" key="2">
    <source>
        <dbReference type="EMBL" id="CAE7406997.1"/>
    </source>
</evidence>
<feature type="region of interest" description="Disordered" evidence="1">
    <location>
        <begin position="48"/>
        <end position="79"/>
    </location>
</feature>
<sequence>MDLSHEICQSLQEARRSSRNLEARAAAEAGRRNAALLTEQKAEVEKALQDARSEAQEAERRSAERLEEEKAKAAKALKDQSEAYEKKLQEAAEALQKQAAKDPMATRWRGELRVQGTCLLDLR</sequence>
<protein>
    <submittedName>
        <fullName evidence="2">Uncharacterized protein</fullName>
    </submittedName>
</protein>
<dbReference type="AlphaFoldDB" id="A0A812QX04"/>
<dbReference type="EMBL" id="CAJNDS010002276">
    <property type="protein sequence ID" value="CAE7406997.1"/>
    <property type="molecule type" value="Genomic_DNA"/>
</dbReference>
<name>A0A812QX04_9DINO</name>
<evidence type="ECO:0000256" key="1">
    <source>
        <dbReference type="SAM" id="MobiDB-lite"/>
    </source>
</evidence>
<evidence type="ECO:0000313" key="3">
    <source>
        <dbReference type="Proteomes" id="UP000604046"/>
    </source>
</evidence>
<dbReference type="Proteomes" id="UP000604046">
    <property type="component" value="Unassembled WGS sequence"/>
</dbReference>
<comment type="caution">
    <text evidence="2">The sequence shown here is derived from an EMBL/GenBank/DDBJ whole genome shotgun (WGS) entry which is preliminary data.</text>
</comment>
<gene>
    <name evidence="2" type="ORF">SNAT2548_LOCUS22142</name>
</gene>
<keyword evidence="3" id="KW-1185">Reference proteome</keyword>
<proteinExistence type="predicted"/>